<comment type="subcellular location">
    <subcellularLocation>
        <location evidence="1">Endomembrane system</location>
    </subcellularLocation>
</comment>
<gene>
    <name evidence="5" type="ORF">UCRPA7_8703</name>
</gene>
<evidence type="ECO:0000313" key="5">
    <source>
        <dbReference type="EMBL" id="EON95845.1"/>
    </source>
</evidence>
<feature type="region of interest" description="Disordered" evidence="3">
    <location>
        <begin position="159"/>
        <end position="186"/>
    </location>
</feature>
<dbReference type="Gene3D" id="1.25.40.270">
    <property type="entry name" value="Vacuolar protein sorting-associated protein vta1"/>
    <property type="match status" value="1"/>
</dbReference>
<name>R8B964_PHAM7</name>
<dbReference type="AlphaFoldDB" id="R8B964"/>
<dbReference type="RefSeq" id="XP_007919405.1">
    <property type="nucleotide sequence ID" value="XM_007921214.1"/>
</dbReference>
<evidence type="ECO:0000313" key="6">
    <source>
        <dbReference type="Proteomes" id="UP000014074"/>
    </source>
</evidence>
<dbReference type="InterPro" id="IPR039431">
    <property type="entry name" value="Vta1/CALS_N"/>
</dbReference>
<dbReference type="OrthoDB" id="391137at2759"/>
<dbReference type="HOGENOM" id="CLU_030378_3_0_1"/>
<feature type="domain" description="Vta1/callose synthase N-terminal" evidence="4">
    <location>
        <begin position="18"/>
        <end position="159"/>
    </location>
</feature>
<dbReference type="InterPro" id="IPR044538">
    <property type="entry name" value="Vta1-like"/>
</dbReference>
<dbReference type="PANTHER" id="PTHR46009:SF1">
    <property type="entry name" value="VACUOLAR PROTEIN SORTING-ASSOCIATED PROTEIN VTA1 HOMOLOG"/>
    <property type="match status" value="1"/>
</dbReference>
<feature type="compositionally biased region" description="Basic and acidic residues" evidence="3">
    <location>
        <begin position="159"/>
        <end position="173"/>
    </location>
</feature>
<organism evidence="5 6">
    <name type="scientific">Phaeoacremonium minimum (strain UCR-PA7)</name>
    <name type="common">Esca disease fungus</name>
    <name type="synonym">Togninia minima</name>
    <dbReference type="NCBI Taxonomy" id="1286976"/>
    <lineage>
        <taxon>Eukaryota</taxon>
        <taxon>Fungi</taxon>
        <taxon>Dikarya</taxon>
        <taxon>Ascomycota</taxon>
        <taxon>Pezizomycotina</taxon>
        <taxon>Sordariomycetes</taxon>
        <taxon>Sordariomycetidae</taxon>
        <taxon>Togniniales</taxon>
        <taxon>Togniniaceae</taxon>
        <taxon>Phaeoacremonium</taxon>
    </lineage>
</organism>
<dbReference type="EMBL" id="KB933372">
    <property type="protein sequence ID" value="EON95845.1"/>
    <property type="molecule type" value="Genomic_DNA"/>
</dbReference>
<evidence type="ECO:0000259" key="4">
    <source>
        <dbReference type="Pfam" id="PF04652"/>
    </source>
</evidence>
<accession>R8B964</accession>
<dbReference type="Pfam" id="PF04652">
    <property type="entry name" value="Vta1"/>
    <property type="match status" value="1"/>
</dbReference>
<dbReference type="KEGG" id="tmn:UCRPA7_8703"/>
<dbReference type="GO" id="GO:0032511">
    <property type="term" value="P:late endosome to vacuole transport via multivesicular body sorting pathway"/>
    <property type="evidence" value="ECO:0007669"/>
    <property type="project" value="InterPro"/>
</dbReference>
<evidence type="ECO:0000256" key="2">
    <source>
        <dbReference type="ARBA" id="ARBA00023136"/>
    </source>
</evidence>
<evidence type="ECO:0000256" key="1">
    <source>
        <dbReference type="ARBA" id="ARBA00004308"/>
    </source>
</evidence>
<keyword evidence="2" id="KW-0472">Membrane</keyword>
<keyword evidence="6" id="KW-1185">Reference proteome</keyword>
<proteinExistence type="predicted"/>
<dbReference type="GeneID" id="19329581"/>
<evidence type="ECO:0000256" key="3">
    <source>
        <dbReference type="SAM" id="MobiDB-lite"/>
    </source>
</evidence>
<dbReference type="Proteomes" id="UP000014074">
    <property type="component" value="Unassembled WGS sequence"/>
</dbReference>
<protein>
    <submittedName>
        <fullName evidence="5">Putative duf605 domain containing protein</fullName>
    </submittedName>
</protein>
<dbReference type="InterPro" id="IPR023175">
    <property type="entry name" value="Vta1/CALS_N_sf"/>
</dbReference>
<reference evidence="6" key="1">
    <citation type="journal article" date="2013" name="Genome Announc.">
        <title>Draft genome sequence of the ascomycete Phaeoacremonium aleophilum strain UCR-PA7, a causal agent of the esca disease complex in grapevines.</title>
        <authorList>
            <person name="Blanco-Ulate B."/>
            <person name="Rolshausen P."/>
            <person name="Cantu D."/>
        </authorList>
    </citation>
    <scope>NUCLEOTIDE SEQUENCE [LARGE SCALE GENOMIC DNA]</scope>
    <source>
        <strain evidence="6">UCR-PA7</strain>
    </source>
</reference>
<sequence length="220" mass="24878">MADEVPAALKAADVSLYKTATRGAQLQSVKPIISYWCEYWVVNQILAKQLHNTDSDILDYTMKLMDKLEETKAEHANDDAIMDDTAGQAYVEQFAQETLDRAERVIKAGKVTGNTANTFDAALTFFNLVNIWGPPDGETQQKIKYAKWNAARIIKAIKEGKDPNESNPKKEDLPLEAPALDPNDPETYQPQMFREMMQAYRYPTALPQLSICRLRQMMVS</sequence>
<dbReference type="GO" id="GO:0005771">
    <property type="term" value="C:multivesicular body"/>
    <property type="evidence" value="ECO:0007669"/>
    <property type="project" value="TreeGrafter"/>
</dbReference>
<dbReference type="PANTHER" id="PTHR46009">
    <property type="entry name" value="VACUOLAR PROTEIN SORTING-ASSOCIATED PROTEIN VTA1 HOMOLOG"/>
    <property type="match status" value="1"/>
</dbReference>
<dbReference type="eggNOG" id="KOG0917">
    <property type="taxonomic scope" value="Eukaryota"/>
</dbReference>